<evidence type="ECO:0000313" key="1">
    <source>
        <dbReference type="EMBL" id="KKN18689.1"/>
    </source>
</evidence>
<dbReference type="EMBL" id="LAZR01003404">
    <property type="protein sequence ID" value="KKN18689.1"/>
    <property type="molecule type" value="Genomic_DNA"/>
</dbReference>
<gene>
    <name evidence="1" type="ORF">LCGC14_0953320</name>
</gene>
<protein>
    <submittedName>
        <fullName evidence="1">Uncharacterized protein</fullName>
    </submittedName>
</protein>
<dbReference type="AlphaFoldDB" id="A0A0F9NL65"/>
<proteinExistence type="predicted"/>
<accession>A0A0F9NL65</accession>
<sequence length="254" mass="28794">MINRIYTTMDIEDLLDLVLRVANGKDDLRKGAVGFHGYGFVFKDFKHSNESYVVTSKSSRVCGMGAYLGITEKALQLDKIKSLEELVRYSDKYDCLFGGALKTLLPTLEFGGDEDLFDVWMFVRTPDGKQFPATFYYGPSGTSLGGWSLEAYNKVFLEEFSRVINCSPFDFSKDQKEGLIEALECALKKISVSDFYGVYHHDSGNALMGVKVGVPFIIELGYEYDETDINFYLEEVDYYKDGFNEVYKGLRKMG</sequence>
<organism evidence="1">
    <name type="scientific">marine sediment metagenome</name>
    <dbReference type="NCBI Taxonomy" id="412755"/>
    <lineage>
        <taxon>unclassified sequences</taxon>
        <taxon>metagenomes</taxon>
        <taxon>ecological metagenomes</taxon>
    </lineage>
</organism>
<comment type="caution">
    <text evidence="1">The sequence shown here is derived from an EMBL/GenBank/DDBJ whole genome shotgun (WGS) entry which is preliminary data.</text>
</comment>
<reference evidence="1" key="1">
    <citation type="journal article" date="2015" name="Nature">
        <title>Complex archaea that bridge the gap between prokaryotes and eukaryotes.</title>
        <authorList>
            <person name="Spang A."/>
            <person name="Saw J.H."/>
            <person name="Jorgensen S.L."/>
            <person name="Zaremba-Niedzwiedzka K."/>
            <person name="Martijn J."/>
            <person name="Lind A.E."/>
            <person name="van Eijk R."/>
            <person name="Schleper C."/>
            <person name="Guy L."/>
            <person name="Ettema T.J."/>
        </authorList>
    </citation>
    <scope>NUCLEOTIDE SEQUENCE</scope>
</reference>
<name>A0A0F9NL65_9ZZZZ</name>